<sequence>MAYARKRRTADVALTTSAAVPLPAGPKFPPQRHFLQTRRDRCARGGGVLAGRVGPGRREDGPDPEHPRGCGTVPGSGQLNGGYAFAISCWN</sequence>
<dbReference type="Proteomes" id="UP000660339">
    <property type="component" value="Unassembled WGS sequence"/>
</dbReference>
<dbReference type="AlphaFoldDB" id="A0A8J3L3D1"/>
<comment type="caution">
    <text evidence="2">The sequence shown here is derived from an EMBL/GenBank/DDBJ whole genome shotgun (WGS) entry which is preliminary data.</text>
</comment>
<dbReference type="EMBL" id="BONJ01000007">
    <property type="protein sequence ID" value="GIG13613.1"/>
    <property type="molecule type" value="Genomic_DNA"/>
</dbReference>
<evidence type="ECO:0000256" key="1">
    <source>
        <dbReference type="SAM" id="MobiDB-lite"/>
    </source>
</evidence>
<name>A0A8J3L3D1_9ACTN</name>
<evidence type="ECO:0000313" key="3">
    <source>
        <dbReference type="Proteomes" id="UP000660339"/>
    </source>
</evidence>
<evidence type="ECO:0000313" key="2">
    <source>
        <dbReference type="EMBL" id="GIG13613.1"/>
    </source>
</evidence>
<keyword evidence="3" id="KW-1185">Reference proteome</keyword>
<feature type="region of interest" description="Disordered" evidence="1">
    <location>
        <begin position="45"/>
        <end position="75"/>
    </location>
</feature>
<organism evidence="2 3">
    <name type="scientific">Catellatospora methionotrophica</name>
    <dbReference type="NCBI Taxonomy" id="121620"/>
    <lineage>
        <taxon>Bacteria</taxon>
        <taxon>Bacillati</taxon>
        <taxon>Actinomycetota</taxon>
        <taxon>Actinomycetes</taxon>
        <taxon>Micromonosporales</taxon>
        <taxon>Micromonosporaceae</taxon>
        <taxon>Catellatospora</taxon>
    </lineage>
</organism>
<reference evidence="2" key="1">
    <citation type="submission" date="2021-01" db="EMBL/GenBank/DDBJ databases">
        <title>Whole genome shotgun sequence of Catellatospora methionotrophica NBRC 14553.</title>
        <authorList>
            <person name="Komaki H."/>
            <person name="Tamura T."/>
        </authorList>
    </citation>
    <scope>NUCLEOTIDE SEQUENCE</scope>
    <source>
        <strain evidence="2">NBRC 14553</strain>
    </source>
</reference>
<protein>
    <submittedName>
        <fullName evidence="2">Uncharacterized protein</fullName>
    </submittedName>
</protein>
<feature type="compositionally biased region" description="Basic and acidic residues" evidence="1">
    <location>
        <begin position="56"/>
        <end position="68"/>
    </location>
</feature>
<proteinExistence type="predicted"/>
<gene>
    <name evidence="2" type="ORF">Cme02nite_19450</name>
</gene>
<accession>A0A8J3L3D1</accession>